<dbReference type="AlphaFoldDB" id="A0A0P1ANR4"/>
<dbReference type="InterPro" id="IPR001680">
    <property type="entry name" value="WD40_rpt"/>
</dbReference>
<evidence type="ECO:0000313" key="3">
    <source>
        <dbReference type="EMBL" id="CEG43087.1"/>
    </source>
</evidence>
<feature type="region of interest" description="Disordered" evidence="2">
    <location>
        <begin position="1"/>
        <end position="192"/>
    </location>
</feature>
<name>A0A0P1ANR4_PLAHL</name>
<dbReference type="PROSITE" id="PS50082">
    <property type="entry name" value="WD_REPEATS_2"/>
    <property type="match status" value="1"/>
</dbReference>
<feature type="compositionally biased region" description="Basic and acidic residues" evidence="2">
    <location>
        <begin position="95"/>
        <end position="110"/>
    </location>
</feature>
<feature type="compositionally biased region" description="Polar residues" evidence="2">
    <location>
        <begin position="225"/>
        <end position="242"/>
    </location>
</feature>
<dbReference type="GeneID" id="36408360"/>
<accession>A0A0P1ANR4</accession>
<evidence type="ECO:0000313" key="4">
    <source>
        <dbReference type="Proteomes" id="UP000054928"/>
    </source>
</evidence>
<evidence type="ECO:0000256" key="1">
    <source>
        <dbReference type="PROSITE-ProRule" id="PRU00221"/>
    </source>
</evidence>
<dbReference type="InterPro" id="IPR042505">
    <property type="entry name" value="DYNC2I1"/>
</dbReference>
<feature type="repeat" description="WD" evidence="1">
    <location>
        <begin position="516"/>
        <end position="539"/>
    </location>
</feature>
<dbReference type="SUPFAM" id="SSF50978">
    <property type="entry name" value="WD40 repeat-like"/>
    <property type="match status" value="1"/>
</dbReference>
<keyword evidence="1" id="KW-0853">WD repeat</keyword>
<dbReference type="GO" id="GO:0042073">
    <property type="term" value="P:intraciliary transport"/>
    <property type="evidence" value="ECO:0007669"/>
    <property type="project" value="InterPro"/>
</dbReference>
<dbReference type="InterPro" id="IPR036322">
    <property type="entry name" value="WD40_repeat_dom_sf"/>
</dbReference>
<dbReference type="InterPro" id="IPR015943">
    <property type="entry name" value="WD40/YVTN_repeat-like_dom_sf"/>
</dbReference>
<dbReference type="OrthoDB" id="2162425at2759"/>
<keyword evidence="4" id="KW-1185">Reference proteome</keyword>
<dbReference type="PANTHER" id="PTHR16022:SF0">
    <property type="entry name" value="CYTOPLASMIC DYNEIN 2 INTERMEDIATE CHAIN 1"/>
    <property type="match status" value="1"/>
</dbReference>
<dbReference type="GO" id="GO:0005868">
    <property type="term" value="C:cytoplasmic dynein complex"/>
    <property type="evidence" value="ECO:0007669"/>
    <property type="project" value="InterPro"/>
</dbReference>
<dbReference type="PANTHER" id="PTHR16022">
    <property type="entry name" value="WD REPEAT DOMAIN 60"/>
    <property type="match status" value="1"/>
</dbReference>
<protein>
    <submittedName>
        <fullName evidence="3">Cytoplasmic dynein intermediate chain</fullName>
    </submittedName>
</protein>
<dbReference type="SMART" id="SM00320">
    <property type="entry name" value="WD40"/>
    <property type="match status" value="3"/>
</dbReference>
<dbReference type="EMBL" id="CCYD01000653">
    <property type="protein sequence ID" value="CEG43087.1"/>
    <property type="molecule type" value="Genomic_DNA"/>
</dbReference>
<dbReference type="GO" id="GO:0005929">
    <property type="term" value="C:cilium"/>
    <property type="evidence" value="ECO:0007669"/>
    <property type="project" value="GOC"/>
</dbReference>
<dbReference type="STRING" id="4781.A0A0P1ANR4"/>
<feature type="region of interest" description="Disordered" evidence="2">
    <location>
        <begin position="225"/>
        <end position="256"/>
    </location>
</feature>
<dbReference type="OMA" id="YARNSHA"/>
<sequence length="828" mass="93166">MSDPKEPHGMSDGAQLKKASKKKTTFHSDVSHPPVVTTSSSIDAVLQIPPIQLAEPKPDTDFKRPMSKKRIKSTSRSDVVSESGPDILSTFDTAAAKEKEDAGRDKEKRREAKKKRTQELEEAKRRQELEKEAFEQAQRLHNQQQRETRQKQQIEALNANAEECQEDTEDYEDEDFENYDEDFENEENNSEPMSLPALVSKKTQGDSVTTATADAELRRIQQAMQAESKGLQSMSLNPSGGSSFRDEEQSNATKRSTIISSSIADLKQSLDPRAKRIKKILEQRDFGVEKFVLFQLNPVSEHERVSNRLRRGLSKQAFVQTNDGPRSLGTQTKALNTHDKSMHFPDDIGIGMAKDRDNDKDFACTSTSRFFRFLEHAGYVCECLAVENTMESERYDQSKTSLENHNQSGQKYHLTKDAKLNQKSIFPSNEEKAIGSLRAMVQNRNLVALRFSPIVSNILLSCYGNVLKGSNEPVERYENKTISCVWDINRPVQPIHVLQSEGLTSSACLSPLRDLFVIVGTQDGTIHVWDLRPQSTIQSSTSLVDGHAICVPAYSTCGMDYRAPEQHISKIVTLEAIDSSQSVVNTEITFQFGSMDDRDWCQSKTNHEYTHRIAAARFSVLKFLPHDSNQFVVGMRTGQIVRHNRFGKVNDRMQYHRERGIEPANAYAGVVCIDFHPFESDCFLTGYEDGRICLYHVNVSQCLTCWEQVAFGVSVCAVAWSISRPGVFYASYSDSILLVWDLMECSSGPTLSHDLGKLKEWPPGELTSSLYPLVLSSEKIRTSRPAIAWRVDPSVSSFQFSVNELGPEFITRAAMEQQTVANVLAHIL</sequence>
<reference evidence="4" key="1">
    <citation type="submission" date="2014-09" db="EMBL/GenBank/DDBJ databases">
        <authorList>
            <person name="Sharma Rahul"/>
            <person name="Thines Marco"/>
        </authorList>
    </citation>
    <scope>NUCLEOTIDE SEQUENCE [LARGE SCALE GENOMIC DNA]</scope>
</reference>
<dbReference type="Proteomes" id="UP000054928">
    <property type="component" value="Unassembled WGS sequence"/>
</dbReference>
<feature type="compositionally biased region" description="Low complexity" evidence="2">
    <location>
        <begin position="31"/>
        <end position="41"/>
    </location>
</feature>
<feature type="compositionally biased region" description="Acidic residues" evidence="2">
    <location>
        <begin position="163"/>
        <end position="189"/>
    </location>
</feature>
<dbReference type="GO" id="GO:0045503">
    <property type="term" value="F:dynein light chain binding"/>
    <property type="evidence" value="ECO:0007669"/>
    <property type="project" value="InterPro"/>
</dbReference>
<dbReference type="Gene3D" id="2.130.10.10">
    <property type="entry name" value="YVTN repeat-like/Quinoprotein amine dehydrogenase"/>
    <property type="match status" value="2"/>
</dbReference>
<proteinExistence type="predicted"/>
<feature type="compositionally biased region" description="Basic and acidic residues" evidence="2">
    <location>
        <begin position="117"/>
        <end position="134"/>
    </location>
</feature>
<evidence type="ECO:0000256" key="2">
    <source>
        <dbReference type="SAM" id="MobiDB-lite"/>
    </source>
</evidence>
<organism evidence="3 4">
    <name type="scientific">Plasmopara halstedii</name>
    <name type="common">Downy mildew of sunflower</name>
    <dbReference type="NCBI Taxonomy" id="4781"/>
    <lineage>
        <taxon>Eukaryota</taxon>
        <taxon>Sar</taxon>
        <taxon>Stramenopiles</taxon>
        <taxon>Oomycota</taxon>
        <taxon>Peronosporomycetes</taxon>
        <taxon>Peronosporales</taxon>
        <taxon>Peronosporaceae</taxon>
        <taxon>Plasmopara</taxon>
    </lineage>
</organism>
<dbReference type="GO" id="GO:0045504">
    <property type="term" value="F:dynein heavy chain binding"/>
    <property type="evidence" value="ECO:0007669"/>
    <property type="project" value="InterPro"/>
</dbReference>
<dbReference type="RefSeq" id="XP_024579456.1">
    <property type="nucleotide sequence ID" value="XM_024729040.1"/>
</dbReference>